<dbReference type="RefSeq" id="WP_075805460.1">
    <property type="nucleotide sequence ID" value="NZ_MKZO01000047.1"/>
</dbReference>
<keyword evidence="3 5" id="KW-0560">Oxidoreductase</keyword>
<accession>A0A1Q9QYW4</accession>
<dbReference type="InterPro" id="IPR016161">
    <property type="entry name" value="Ald_DH/histidinol_DH"/>
</dbReference>
<dbReference type="Gene3D" id="3.40.309.10">
    <property type="entry name" value="Aldehyde Dehydrogenase, Chain A, domain 2"/>
    <property type="match status" value="1"/>
</dbReference>
<feature type="active site" evidence="4">
    <location>
        <position position="255"/>
    </location>
</feature>
<dbReference type="FunFam" id="3.40.309.10:FF:000004">
    <property type="entry name" value="Succinate-semialdehyde dehydrogenase I"/>
    <property type="match status" value="1"/>
</dbReference>
<name>A0A1Q9QYW4_PSEPU</name>
<dbReference type="InterPro" id="IPR029510">
    <property type="entry name" value="Ald_DH_CS_GLU"/>
</dbReference>
<dbReference type="Proteomes" id="UP000186736">
    <property type="component" value="Unassembled WGS sequence"/>
</dbReference>
<dbReference type="GO" id="GO:0004777">
    <property type="term" value="F:succinate-semialdehyde dehydrogenase (NAD+) activity"/>
    <property type="evidence" value="ECO:0007669"/>
    <property type="project" value="TreeGrafter"/>
</dbReference>
<evidence type="ECO:0000259" key="6">
    <source>
        <dbReference type="Pfam" id="PF00171"/>
    </source>
</evidence>
<dbReference type="GO" id="GO:0005829">
    <property type="term" value="C:cytosol"/>
    <property type="evidence" value="ECO:0007669"/>
    <property type="project" value="TreeGrafter"/>
</dbReference>
<dbReference type="PROSITE" id="PS00070">
    <property type="entry name" value="ALDEHYDE_DEHYDR_CYS"/>
    <property type="match status" value="1"/>
</dbReference>
<dbReference type="InterPro" id="IPR050740">
    <property type="entry name" value="Aldehyde_DH_Superfamily"/>
</dbReference>
<dbReference type="EMBL" id="MKZO01000047">
    <property type="protein sequence ID" value="OLS60343.1"/>
    <property type="molecule type" value="Genomic_DNA"/>
</dbReference>
<gene>
    <name evidence="7" type="primary">gabD_2</name>
    <name evidence="7" type="ORF">PSEMO_47540</name>
</gene>
<dbReference type="InterPro" id="IPR015590">
    <property type="entry name" value="Aldehyde_DH_dom"/>
</dbReference>
<feature type="domain" description="Aldehyde dehydrogenase" evidence="6">
    <location>
        <begin position="19"/>
        <end position="478"/>
    </location>
</feature>
<dbReference type="SUPFAM" id="SSF53720">
    <property type="entry name" value="ALDH-like"/>
    <property type="match status" value="1"/>
</dbReference>
<dbReference type="Gene3D" id="3.40.605.10">
    <property type="entry name" value="Aldehyde Dehydrogenase, Chain A, domain 1"/>
    <property type="match status" value="1"/>
</dbReference>
<evidence type="ECO:0000256" key="3">
    <source>
        <dbReference type="ARBA" id="ARBA00023002"/>
    </source>
</evidence>
<dbReference type="PROSITE" id="PS00687">
    <property type="entry name" value="ALDEHYDE_DEHYDR_GLU"/>
    <property type="match status" value="1"/>
</dbReference>
<reference evidence="7 8" key="1">
    <citation type="submission" date="2016-10" db="EMBL/GenBank/DDBJ databases">
        <title>Genome Sequence of Pseudomonas putida GM4FR.</title>
        <authorList>
            <person name="Poehlein A."/>
            <person name="Wemheuer F."/>
            <person name="Hollensteiner J."/>
            <person name="Wemheuer B."/>
        </authorList>
    </citation>
    <scope>NUCLEOTIDE SEQUENCE [LARGE SCALE GENOMIC DNA]</scope>
    <source>
        <strain evidence="7 8">GM4FR</strain>
    </source>
</reference>
<dbReference type="InterPro" id="IPR016162">
    <property type="entry name" value="Ald_DH_N"/>
</dbReference>
<dbReference type="EC" id="1.2.1.79" evidence="7"/>
<comment type="caution">
    <text evidence="7">The sequence shown here is derived from an EMBL/GenBank/DDBJ whole genome shotgun (WGS) entry which is preliminary data.</text>
</comment>
<evidence type="ECO:0000313" key="7">
    <source>
        <dbReference type="EMBL" id="OLS60343.1"/>
    </source>
</evidence>
<evidence type="ECO:0000313" key="8">
    <source>
        <dbReference type="Proteomes" id="UP000186736"/>
    </source>
</evidence>
<dbReference type="CDD" id="cd07103">
    <property type="entry name" value="ALDH_F5_SSADH_GabD"/>
    <property type="match status" value="1"/>
</dbReference>
<evidence type="ECO:0000256" key="2">
    <source>
        <dbReference type="ARBA" id="ARBA00022857"/>
    </source>
</evidence>
<evidence type="ECO:0000256" key="1">
    <source>
        <dbReference type="ARBA" id="ARBA00009986"/>
    </source>
</evidence>
<dbReference type="GO" id="GO:0009450">
    <property type="term" value="P:gamma-aminobutyric acid catabolic process"/>
    <property type="evidence" value="ECO:0007669"/>
    <property type="project" value="InterPro"/>
</dbReference>
<dbReference type="OrthoDB" id="9812625at2"/>
<dbReference type="InterPro" id="IPR016163">
    <property type="entry name" value="Ald_DH_C"/>
</dbReference>
<evidence type="ECO:0000256" key="4">
    <source>
        <dbReference type="PROSITE-ProRule" id="PRU10007"/>
    </source>
</evidence>
<dbReference type="NCBIfam" id="TIGR01780">
    <property type="entry name" value="SSADH"/>
    <property type="match status" value="1"/>
</dbReference>
<dbReference type="InterPro" id="IPR010102">
    <property type="entry name" value="Succ_semiAld_DH"/>
</dbReference>
<protein>
    <submittedName>
        <fullName evidence="7">Succinate-semialdehyde dehydrogenase [NADP(+)] GabD</fullName>
        <ecNumber evidence="7">1.2.1.79</ecNumber>
    </submittedName>
</protein>
<evidence type="ECO:0000256" key="5">
    <source>
        <dbReference type="RuleBase" id="RU003345"/>
    </source>
</evidence>
<comment type="similarity">
    <text evidence="1 5">Belongs to the aldehyde dehydrogenase family.</text>
</comment>
<organism evidence="7 8">
    <name type="scientific">Pseudomonas putida</name>
    <name type="common">Arthrobacter siderocapsulatus</name>
    <dbReference type="NCBI Taxonomy" id="303"/>
    <lineage>
        <taxon>Bacteria</taxon>
        <taxon>Pseudomonadati</taxon>
        <taxon>Pseudomonadota</taxon>
        <taxon>Gammaproteobacteria</taxon>
        <taxon>Pseudomonadales</taxon>
        <taxon>Pseudomonadaceae</taxon>
        <taxon>Pseudomonas</taxon>
    </lineage>
</organism>
<dbReference type="InterPro" id="IPR016160">
    <property type="entry name" value="Ald_DH_CS_CYS"/>
</dbReference>
<dbReference type="Pfam" id="PF00171">
    <property type="entry name" value="Aldedh"/>
    <property type="match status" value="1"/>
</dbReference>
<dbReference type="FunFam" id="3.40.605.10:FF:000005">
    <property type="entry name" value="Succinate-semialdehyde dehydrogenase I"/>
    <property type="match status" value="1"/>
</dbReference>
<dbReference type="PANTHER" id="PTHR43353">
    <property type="entry name" value="SUCCINATE-SEMIALDEHYDE DEHYDROGENASE, MITOCHONDRIAL"/>
    <property type="match status" value="1"/>
</dbReference>
<dbReference type="AlphaFoldDB" id="A0A1Q9QYW4"/>
<dbReference type="GO" id="GO:0036243">
    <property type="term" value="F:succinate-semialdehyde dehydrogenase (NADP+) activity"/>
    <property type="evidence" value="ECO:0007669"/>
    <property type="project" value="UniProtKB-EC"/>
</dbReference>
<keyword evidence="2" id="KW-0521">NADP</keyword>
<proteinExistence type="inferred from homology"/>
<sequence length="482" mass="51743">MKLADHDLLRECCYIDGQWLAADSGQRIAVTNPANGEVLGHVPRMGAEETRRAIAAAERALPAWRALTAKERAARLQAWFREIMTHQEDLARIMTAEQGKPLAESRGEIAFAASYLEFYAEEGKRIYGDVIPSPNADRRLLVTKEPIGVCAAITPWNFPSAMITRKAAPALAAGCTLVLKPASQTPFSALALCVLAERAGIPPGVLSVVTGDSAAIGGELTASPVVRKLSFTGSTPIGIQLLQQCAATVKKVTMELGGNAPFIVFDDADLEKAVEGALIAKFRNSGQTCVCANRFYIQDGIYERFVQRFAERVNELVVGEGDQPGTQVGPMIDGRAATGVERMVSEAVEAGARVVAGGRRHALGDAFFEPTLLADVTPQMRVAREEIFGPVAPIFRFSSEEEVIAAANDTEFGLACYLYARDLGRVWRVSEALEYGMVGVNVGVVATEVAPFGGVKASGLGREGSRYGIEDYLEIKYVCLGL</sequence>
<dbReference type="PANTHER" id="PTHR43353:SF5">
    <property type="entry name" value="SUCCINATE-SEMIALDEHYDE DEHYDROGENASE, MITOCHONDRIAL"/>
    <property type="match status" value="1"/>
</dbReference>